<proteinExistence type="predicted"/>
<keyword evidence="3" id="KW-1185">Reference proteome</keyword>
<feature type="compositionally biased region" description="Basic and acidic residues" evidence="1">
    <location>
        <begin position="39"/>
        <end position="52"/>
    </location>
</feature>
<comment type="caution">
    <text evidence="2">The sequence shown here is derived from an EMBL/GenBank/DDBJ whole genome shotgun (WGS) entry which is preliminary data.</text>
</comment>
<protein>
    <submittedName>
        <fullName evidence="2">Uncharacterized protein</fullName>
    </submittedName>
</protein>
<dbReference type="EMBL" id="JAXLQG010000001">
    <property type="protein sequence ID" value="KAK5545350.1"/>
    <property type="molecule type" value="Genomic_DNA"/>
</dbReference>
<name>A0AAV9QPD2_9PEZI</name>
<sequence length="267" mass="29659">MTSHSAWIERDSQGRPYFVRSKPKRLSIRQLLVQKLLSRKDRSLFSFRDSRQNHHIQYHPGGKPPEIPAPASNSPHSPQPYDRPPTPGPPQMAPTSQGQPQPVNMYLVPPQQQNPEPPSSHVHNINAAYQHNPPSQPPFMPYVPSPMHLLAPHVPPAFPGPPFQQQMPFSLPPAPFPPPHPLQFAAGLGQRDTTTGTPFYRVKSLPKPSVESAENELLILRMIVAATAPNHPGDDTDHMDEDPEIDPDTDKRDTTLGEDPAPTSVQE</sequence>
<reference evidence="2 3" key="1">
    <citation type="submission" date="2023-06" db="EMBL/GenBank/DDBJ databases">
        <title>Black Yeasts Isolated from many extreme environments.</title>
        <authorList>
            <person name="Coleine C."/>
            <person name="Stajich J.E."/>
            <person name="Selbmann L."/>
        </authorList>
    </citation>
    <scope>NUCLEOTIDE SEQUENCE [LARGE SCALE GENOMIC DNA]</scope>
    <source>
        <strain evidence="2 3">CCFEE 5887</strain>
    </source>
</reference>
<evidence type="ECO:0000256" key="1">
    <source>
        <dbReference type="SAM" id="MobiDB-lite"/>
    </source>
</evidence>
<feature type="compositionally biased region" description="Pro residues" evidence="1">
    <location>
        <begin position="77"/>
        <end position="92"/>
    </location>
</feature>
<gene>
    <name evidence="2" type="ORF">LTR25_000357</name>
</gene>
<evidence type="ECO:0000313" key="2">
    <source>
        <dbReference type="EMBL" id="KAK5545350.1"/>
    </source>
</evidence>
<accession>A0AAV9QPD2</accession>
<feature type="region of interest" description="Disordered" evidence="1">
    <location>
        <begin position="228"/>
        <end position="267"/>
    </location>
</feature>
<dbReference type="AlphaFoldDB" id="A0AAV9QPD2"/>
<feature type="region of interest" description="Disordered" evidence="1">
    <location>
        <begin position="39"/>
        <end position="120"/>
    </location>
</feature>
<organism evidence="2 3">
    <name type="scientific">Vermiconidia calcicola</name>
    <dbReference type="NCBI Taxonomy" id="1690605"/>
    <lineage>
        <taxon>Eukaryota</taxon>
        <taxon>Fungi</taxon>
        <taxon>Dikarya</taxon>
        <taxon>Ascomycota</taxon>
        <taxon>Pezizomycotina</taxon>
        <taxon>Dothideomycetes</taxon>
        <taxon>Dothideomycetidae</taxon>
        <taxon>Mycosphaerellales</taxon>
        <taxon>Extremaceae</taxon>
        <taxon>Vermiconidia</taxon>
    </lineage>
</organism>
<feature type="compositionally biased region" description="Acidic residues" evidence="1">
    <location>
        <begin position="237"/>
        <end position="247"/>
    </location>
</feature>
<dbReference type="Proteomes" id="UP001345827">
    <property type="component" value="Unassembled WGS sequence"/>
</dbReference>
<evidence type="ECO:0000313" key="3">
    <source>
        <dbReference type="Proteomes" id="UP001345827"/>
    </source>
</evidence>